<evidence type="ECO:0000259" key="3">
    <source>
        <dbReference type="SMART" id="SM01027"/>
    </source>
</evidence>
<dbReference type="SUPFAM" id="SSF56281">
    <property type="entry name" value="Metallo-hydrolase/oxidoreductase"/>
    <property type="match status" value="1"/>
</dbReference>
<keyword evidence="1 4" id="KW-0378">Hydrolase</keyword>
<dbReference type="SMART" id="SM00849">
    <property type="entry name" value="Lactamase_B"/>
    <property type="match status" value="1"/>
</dbReference>
<dbReference type="SMART" id="SM01027">
    <property type="entry name" value="Beta-Casp"/>
    <property type="match status" value="1"/>
</dbReference>
<name>A0A6N9NPF2_9FLAO</name>
<evidence type="ECO:0000256" key="1">
    <source>
        <dbReference type="ARBA" id="ARBA00022801"/>
    </source>
</evidence>
<dbReference type="InterPro" id="IPR011108">
    <property type="entry name" value="RMMBL"/>
</dbReference>
<dbReference type="EMBL" id="WWNE01000007">
    <property type="protein sequence ID" value="NBG66315.1"/>
    <property type="molecule type" value="Genomic_DNA"/>
</dbReference>
<comment type="caution">
    <text evidence="4">The sequence shown here is derived from an EMBL/GenBank/DDBJ whole genome shotgun (WGS) entry which is preliminary data.</text>
</comment>
<dbReference type="Pfam" id="PF00753">
    <property type="entry name" value="Lactamase_B"/>
    <property type="match status" value="1"/>
</dbReference>
<gene>
    <name evidence="4" type="ORF">GQN54_09320</name>
</gene>
<accession>A0A6N9NPF2</accession>
<dbReference type="Gene3D" id="3.40.50.10890">
    <property type="match status" value="1"/>
</dbReference>
<evidence type="ECO:0000259" key="2">
    <source>
        <dbReference type="SMART" id="SM00849"/>
    </source>
</evidence>
<feature type="domain" description="Beta-Casp" evidence="3">
    <location>
        <begin position="252"/>
        <end position="371"/>
    </location>
</feature>
<sequence length="461" mass="52453">MMNNSIKVHFLGAAETVTGSKYLIETSNHKILVDCGLFQGLKKLRVKNWEHLPVNANEVDVVLLTHGHLDHSGYLPRLVKNGFKRSILGTEPTLDIASIILKDSGKIQEEYAKRANKEGFTSHSPAEALYTIDDAEKAITHFRSVTEGEWINLFDGIQVRFQYNGHIIGATFIELDIHGERLVFSGDIGRPEDLLMEAPKKPKQADYLFIESTYGDRLHEEEDLEEKLKQIVITTVENGGTLIIPSFAVERAQTLMYILWQLRLKNKIPLVEMVMDSPMGVNVLEVFLRNEKWHKLTHEECTEMCSNFRVVETYKETWEVIDKKEPKIIIAGSGMITGGRVLTYLEQYIDQPETAVLLAGYQAEGTRGRQLLEGNTEIKINGKYYAVNAKIYNIQSLSAHADQQELLDWMSDIEKAPKETFIVHGEAQVADKFRVKIKDHLGWKCSIPELYSIHELELNSK</sequence>
<evidence type="ECO:0000313" key="4">
    <source>
        <dbReference type="EMBL" id="NBG66315.1"/>
    </source>
</evidence>
<protein>
    <submittedName>
        <fullName evidence="4">MBL fold metallo-hydrolase</fullName>
    </submittedName>
</protein>
<keyword evidence="5" id="KW-1185">Reference proteome</keyword>
<reference evidence="4 5" key="1">
    <citation type="submission" date="2019-12" db="EMBL/GenBank/DDBJ databases">
        <authorList>
            <person name="Zhao J."/>
        </authorList>
    </citation>
    <scope>NUCLEOTIDE SEQUENCE [LARGE SCALE GENOMIC DNA]</scope>
    <source>
        <strain evidence="4 5">S-15</strain>
    </source>
</reference>
<dbReference type="GO" id="GO:0004521">
    <property type="term" value="F:RNA endonuclease activity"/>
    <property type="evidence" value="ECO:0007669"/>
    <property type="project" value="TreeGrafter"/>
</dbReference>
<dbReference type="Proteomes" id="UP000470771">
    <property type="component" value="Unassembled WGS sequence"/>
</dbReference>
<organism evidence="4 5">
    <name type="scientific">Acidiluteibacter ferrifornacis</name>
    <dbReference type="NCBI Taxonomy" id="2692424"/>
    <lineage>
        <taxon>Bacteria</taxon>
        <taxon>Pseudomonadati</taxon>
        <taxon>Bacteroidota</taxon>
        <taxon>Flavobacteriia</taxon>
        <taxon>Flavobacteriales</taxon>
        <taxon>Cryomorphaceae</taxon>
        <taxon>Acidiluteibacter</taxon>
    </lineage>
</organism>
<dbReference type="InterPro" id="IPR036866">
    <property type="entry name" value="RibonucZ/Hydroxyglut_hydro"/>
</dbReference>
<dbReference type="GO" id="GO:0016787">
    <property type="term" value="F:hydrolase activity"/>
    <property type="evidence" value="ECO:0007669"/>
    <property type="project" value="UniProtKB-KW"/>
</dbReference>
<dbReference type="InterPro" id="IPR001279">
    <property type="entry name" value="Metallo-B-lactamas"/>
</dbReference>
<dbReference type="Pfam" id="PF10996">
    <property type="entry name" value="Beta-Casp"/>
    <property type="match status" value="1"/>
</dbReference>
<dbReference type="InterPro" id="IPR050698">
    <property type="entry name" value="MBL"/>
</dbReference>
<dbReference type="AlphaFoldDB" id="A0A6N9NPF2"/>
<feature type="domain" description="Metallo-beta-lactamase" evidence="2">
    <location>
        <begin position="18"/>
        <end position="236"/>
    </location>
</feature>
<proteinExistence type="predicted"/>
<dbReference type="Pfam" id="PF07521">
    <property type="entry name" value="RMMBL"/>
    <property type="match status" value="1"/>
</dbReference>
<dbReference type="Gene3D" id="3.60.15.10">
    <property type="entry name" value="Ribonuclease Z/Hydroxyacylglutathione hydrolase-like"/>
    <property type="match status" value="1"/>
</dbReference>
<dbReference type="PANTHER" id="PTHR11203">
    <property type="entry name" value="CLEAVAGE AND POLYADENYLATION SPECIFICITY FACTOR FAMILY MEMBER"/>
    <property type="match status" value="1"/>
</dbReference>
<evidence type="ECO:0000313" key="5">
    <source>
        <dbReference type="Proteomes" id="UP000470771"/>
    </source>
</evidence>
<dbReference type="CDD" id="cd16295">
    <property type="entry name" value="TTHA0252-CPSF-like_MBL-fold"/>
    <property type="match status" value="1"/>
</dbReference>
<dbReference type="InterPro" id="IPR022712">
    <property type="entry name" value="Beta_Casp"/>
</dbReference>
<dbReference type="PANTHER" id="PTHR11203:SF37">
    <property type="entry name" value="INTEGRATOR COMPLEX SUBUNIT 11"/>
    <property type="match status" value="1"/>
</dbReference>